<protein>
    <submittedName>
        <fullName evidence="1">Uncharacterized protein</fullName>
    </submittedName>
</protein>
<dbReference type="Proteomes" id="UP000549250">
    <property type="component" value="Unassembled WGS sequence"/>
</dbReference>
<comment type="caution">
    <text evidence="1">The sequence shown here is derived from an EMBL/GenBank/DDBJ whole genome shotgun (WGS) entry which is preliminary data.</text>
</comment>
<name>A0A839T7K8_AZOMA</name>
<organism evidence="1 2">
    <name type="scientific">Azomonas macrocytogenes</name>
    <name type="common">Azotobacter macrocytogenes</name>
    <dbReference type="NCBI Taxonomy" id="69962"/>
    <lineage>
        <taxon>Bacteria</taxon>
        <taxon>Pseudomonadati</taxon>
        <taxon>Pseudomonadota</taxon>
        <taxon>Gammaproteobacteria</taxon>
        <taxon>Pseudomonadales</taxon>
        <taxon>Pseudomonadaceae</taxon>
        <taxon>Azomonas</taxon>
    </lineage>
</organism>
<sequence length="93" mass="10199">MDRFFLRELGIDRRAVTALDRLAYMGNRAVGALEYRPVLEKTEVDSALDLERLYRAALDVYEGDTETTLDAFAVGGWVTSGSAAQGRRGVVSG</sequence>
<accession>A0A839T7K8</accession>
<dbReference type="EMBL" id="JACHXI010000048">
    <property type="protein sequence ID" value="MBB3105452.1"/>
    <property type="molecule type" value="Genomic_DNA"/>
</dbReference>
<dbReference type="RefSeq" id="WP_275944097.1">
    <property type="nucleotide sequence ID" value="NZ_JACHXI010000048.1"/>
</dbReference>
<proteinExistence type="predicted"/>
<gene>
    <name evidence="1" type="ORF">FHR87_003895</name>
</gene>
<reference evidence="1 2" key="1">
    <citation type="submission" date="2020-08" db="EMBL/GenBank/DDBJ databases">
        <title>Genomic Encyclopedia of Type Strains, Phase III (KMG-III): the genomes of soil and plant-associated and newly described type strains.</title>
        <authorList>
            <person name="Whitman W."/>
        </authorList>
    </citation>
    <scope>NUCLEOTIDE SEQUENCE [LARGE SCALE GENOMIC DNA]</scope>
    <source>
        <strain evidence="1 2">CECT 4462</strain>
    </source>
</reference>
<dbReference type="AlphaFoldDB" id="A0A839T7K8"/>
<keyword evidence="2" id="KW-1185">Reference proteome</keyword>
<evidence type="ECO:0000313" key="1">
    <source>
        <dbReference type="EMBL" id="MBB3105452.1"/>
    </source>
</evidence>
<evidence type="ECO:0000313" key="2">
    <source>
        <dbReference type="Proteomes" id="UP000549250"/>
    </source>
</evidence>